<dbReference type="EMBL" id="BNCK01000011">
    <property type="protein sequence ID" value="GHG05617.1"/>
    <property type="molecule type" value="Genomic_DNA"/>
</dbReference>
<feature type="domain" description="Methyl-accepting transducer" evidence="6">
    <location>
        <begin position="388"/>
        <end position="624"/>
    </location>
</feature>
<dbReference type="Proteomes" id="UP000623842">
    <property type="component" value="Unassembled WGS sequence"/>
</dbReference>
<dbReference type="PANTHER" id="PTHR32089">
    <property type="entry name" value="METHYL-ACCEPTING CHEMOTAXIS PROTEIN MCPB"/>
    <property type="match status" value="1"/>
</dbReference>
<dbReference type="Pfam" id="PF08376">
    <property type="entry name" value="NIT"/>
    <property type="match status" value="1"/>
</dbReference>
<name>A0A919BR94_9GAMM</name>
<proteinExistence type="inferred from homology"/>
<dbReference type="InterPro" id="IPR003660">
    <property type="entry name" value="HAMP_dom"/>
</dbReference>
<accession>A0A919BR94</accession>
<dbReference type="AlphaFoldDB" id="A0A919BR94"/>
<dbReference type="PRINTS" id="PR00260">
    <property type="entry name" value="CHEMTRNSDUCR"/>
</dbReference>
<evidence type="ECO:0000259" key="6">
    <source>
        <dbReference type="PROSITE" id="PS50111"/>
    </source>
</evidence>
<dbReference type="Pfam" id="PF00015">
    <property type="entry name" value="MCPsignal"/>
    <property type="match status" value="1"/>
</dbReference>
<keyword evidence="2 4" id="KW-0807">Transducer</keyword>
<dbReference type="Gene3D" id="1.10.287.950">
    <property type="entry name" value="Methyl-accepting chemotaxis protein"/>
    <property type="match status" value="1"/>
</dbReference>
<keyword evidence="5" id="KW-1133">Transmembrane helix</keyword>
<evidence type="ECO:0000259" key="7">
    <source>
        <dbReference type="PROSITE" id="PS50885"/>
    </source>
</evidence>
<dbReference type="PROSITE" id="PS50885">
    <property type="entry name" value="HAMP"/>
    <property type="match status" value="1"/>
</dbReference>
<dbReference type="SMART" id="SM00283">
    <property type="entry name" value="MA"/>
    <property type="match status" value="1"/>
</dbReference>
<evidence type="ECO:0000256" key="5">
    <source>
        <dbReference type="SAM" id="Phobius"/>
    </source>
</evidence>
<evidence type="ECO:0000256" key="4">
    <source>
        <dbReference type="PROSITE-ProRule" id="PRU00284"/>
    </source>
</evidence>
<reference evidence="8" key="1">
    <citation type="journal article" date="2014" name="Int. J. Syst. Evol. Microbiol.">
        <title>Complete genome sequence of Corynebacterium casei LMG S-19264T (=DSM 44701T), isolated from a smear-ripened cheese.</title>
        <authorList>
            <consortium name="US DOE Joint Genome Institute (JGI-PGF)"/>
            <person name="Walter F."/>
            <person name="Albersmeier A."/>
            <person name="Kalinowski J."/>
            <person name="Ruckert C."/>
        </authorList>
    </citation>
    <scope>NUCLEOTIDE SEQUENCE</scope>
    <source>
        <strain evidence="8">KCTC 42731</strain>
    </source>
</reference>
<dbReference type="GO" id="GO:0007165">
    <property type="term" value="P:signal transduction"/>
    <property type="evidence" value="ECO:0007669"/>
    <property type="project" value="UniProtKB-KW"/>
</dbReference>
<protein>
    <submittedName>
        <fullName evidence="8">Chemotaxis protein</fullName>
    </submittedName>
</protein>
<dbReference type="InterPro" id="IPR004090">
    <property type="entry name" value="Chemotax_Me-accpt_rcpt"/>
</dbReference>
<keyword evidence="5" id="KW-0812">Transmembrane</keyword>
<evidence type="ECO:0000256" key="1">
    <source>
        <dbReference type="ARBA" id="ARBA00004370"/>
    </source>
</evidence>
<feature type="domain" description="HAMP" evidence="7">
    <location>
        <begin position="330"/>
        <end position="383"/>
    </location>
</feature>
<dbReference type="GO" id="GO:0006935">
    <property type="term" value="P:chemotaxis"/>
    <property type="evidence" value="ECO:0007669"/>
    <property type="project" value="InterPro"/>
</dbReference>
<comment type="caution">
    <text evidence="8">The sequence shown here is derived from an EMBL/GenBank/DDBJ whole genome shotgun (WGS) entry which is preliminary data.</text>
</comment>
<dbReference type="GO" id="GO:0016020">
    <property type="term" value="C:membrane"/>
    <property type="evidence" value="ECO:0007669"/>
    <property type="project" value="UniProtKB-SubCell"/>
</dbReference>
<dbReference type="CDD" id="cd06225">
    <property type="entry name" value="HAMP"/>
    <property type="match status" value="1"/>
</dbReference>
<organism evidence="8 9">
    <name type="scientific">Thalassotalea marina</name>
    <dbReference type="NCBI Taxonomy" id="1673741"/>
    <lineage>
        <taxon>Bacteria</taxon>
        <taxon>Pseudomonadati</taxon>
        <taxon>Pseudomonadota</taxon>
        <taxon>Gammaproteobacteria</taxon>
        <taxon>Alteromonadales</taxon>
        <taxon>Colwelliaceae</taxon>
        <taxon>Thalassotalea</taxon>
    </lineage>
</organism>
<dbReference type="RefSeq" id="WP_189774199.1">
    <property type="nucleotide sequence ID" value="NZ_BNCK01000011.1"/>
</dbReference>
<feature type="transmembrane region" description="Helical" evidence="5">
    <location>
        <begin position="307"/>
        <end position="329"/>
    </location>
</feature>
<keyword evidence="5" id="KW-0472">Membrane</keyword>
<dbReference type="SUPFAM" id="SSF58104">
    <property type="entry name" value="Methyl-accepting chemotaxis protein (MCP) signaling domain"/>
    <property type="match status" value="1"/>
</dbReference>
<keyword evidence="9" id="KW-1185">Reference proteome</keyword>
<comment type="subcellular location">
    <subcellularLocation>
        <location evidence="1">Membrane</location>
    </subcellularLocation>
</comment>
<dbReference type="InterPro" id="IPR004089">
    <property type="entry name" value="MCPsignal_dom"/>
</dbReference>
<evidence type="ECO:0000313" key="8">
    <source>
        <dbReference type="EMBL" id="GHG05617.1"/>
    </source>
</evidence>
<dbReference type="SMART" id="SM00304">
    <property type="entry name" value="HAMP"/>
    <property type="match status" value="1"/>
</dbReference>
<dbReference type="GO" id="GO:0004888">
    <property type="term" value="F:transmembrane signaling receptor activity"/>
    <property type="evidence" value="ECO:0007669"/>
    <property type="project" value="InterPro"/>
</dbReference>
<dbReference type="PANTHER" id="PTHR32089:SF112">
    <property type="entry name" value="LYSOZYME-LIKE PROTEIN-RELATED"/>
    <property type="match status" value="1"/>
</dbReference>
<dbReference type="PROSITE" id="PS50111">
    <property type="entry name" value="CHEMOTAXIS_TRANSDUC_2"/>
    <property type="match status" value="1"/>
</dbReference>
<dbReference type="Pfam" id="PF00672">
    <property type="entry name" value="HAMP"/>
    <property type="match status" value="1"/>
</dbReference>
<sequence length="662" mass="72306">MSMLRRFSIIQLSILSAVLFSILVVCLIARDITHSYNLVSQAKDDAQLVTLLDALEKVAHHHAVERGLTAGYLGAPSNDKKQKVDAQREKADLAVKNLNQIAGQQWPENLNVQVRLSVLLELLNQKRQIRNQVNALNGSNSFNYYSKVNSTVLETINTFMLDINSLELSKSLKAALLFARFKERAGQVRGKVNGALAKQSIDNTGKMQIQSYLLDQELITASIAKVLSPEAQQAFNVATSTARDKKIAQIVQGITSSSPNFSSLGTPENWFPLATEQIAAVKTLLDQQWSAITQQGETLVDSHQNSMIILVLSTVFFVAVIILLNLYLLTSLKTQLKSLTRHLDTIADEGDLTIEVDLKSENELGTISRAIDKTINAIKVLVIGLDKSISTGSQLSGLLDDSISSIVQDSEKTQMMASSISTAVEELVATSNEISNSATMTMDASKSLDQSAEESLQQNLNTKNAAELLDTNMKDVQQSANVMEQRTTQISTFLDTINSLAEQTNLLALNAAIEAARAGEHGRGFAVVADEVRSLAQGSREASNKISDLLSDLQEVCNSVVSGINENSNATADLLTVSLASEQTSLKLKDHAIELEQMATTVSSAAEEQAVTLSQVAQDILNVQTAAEDEYKLSQDLRKLFDDVEINNQTMQKLMNYFKINR</sequence>
<evidence type="ECO:0000256" key="3">
    <source>
        <dbReference type="ARBA" id="ARBA00029447"/>
    </source>
</evidence>
<dbReference type="InterPro" id="IPR013587">
    <property type="entry name" value="Nitrate/nitrite_sensing"/>
</dbReference>
<reference evidence="8" key="2">
    <citation type="submission" date="2020-09" db="EMBL/GenBank/DDBJ databases">
        <authorList>
            <person name="Sun Q."/>
            <person name="Kim S."/>
        </authorList>
    </citation>
    <scope>NUCLEOTIDE SEQUENCE</scope>
    <source>
        <strain evidence="8">KCTC 42731</strain>
    </source>
</reference>
<comment type="similarity">
    <text evidence="3">Belongs to the methyl-accepting chemotaxis (MCP) protein family.</text>
</comment>
<evidence type="ECO:0000313" key="9">
    <source>
        <dbReference type="Proteomes" id="UP000623842"/>
    </source>
</evidence>
<evidence type="ECO:0000256" key="2">
    <source>
        <dbReference type="ARBA" id="ARBA00023224"/>
    </source>
</evidence>
<gene>
    <name evidence="8" type="ORF">GCM10017161_39080</name>
</gene>